<dbReference type="Proteomes" id="UP000236291">
    <property type="component" value="Unassembled WGS sequence"/>
</dbReference>
<sequence>RWLGWGVVMPRDLFGHYDASFGHEGFDLIFSGQSTSAEQLNGVEGSTLSDIVADWEVPHC</sequence>
<feature type="non-terminal residue" evidence="1">
    <location>
        <position position="1"/>
    </location>
</feature>
<protein>
    <submittedName>
        <fullName evidence="1">Uncharacterized protein</fullName>
    </submittedName>
</protein>
<reference evidence="1 2" key="1">
    <citation type="journal article" date="2014" name="Am. J. Bot.">
        <title>Genome assembly and annotation for red clover (Trifolium pratense; Fabaceae).</title>
        <authorList>
            <person name="Istvanek J."/>
            <person name="Jaros M."/>
            <person name="Krenek A."/>
            <person name="Repkova J."/>
        </authorList>
    </citation>
    <scope>NUCLEOTIDE SEQUENCE [LARGE SCALE GENOMIC DNA]</scope>
    <source>
        <strain evidence="2">cv. Tatra</strain>
        <tissue evidence="1">Young leaves</tissue>
    </source>
</reference>
<accession>A0A2K3JV34</accession>
<reference evidence="1 2" key="2">
    <citation type="journal article" date="2017" name="Front. Plant Sci.">
        <title>Gene Classification and Mining of Molecular Markers Useful in Red Clover (Trifolium pratense) Breeding.</title>
        <authorList>
            <person name="Istvanek J."/>
            <person name="Dluhosova J."/>
            <person name="Dluhos P."/>
            <person name="Patkova L."/>
            <person name="Nedelnik J."/>
            <person name="Repkova J."/>
        </authorList>
    </citation>
    <scope>NUCLEOTIDE SEQUENCE [LARGE SCALE GENOMIC DNA]</scope>
    <source>
        <strain evidence="2">cv. Tatra</strain>
        <tissue evidence="1">Young leaves</tissue>
    </source>
</reference>
<dbReference type="EMBL" id="ASHM01125508">
    <property type="protein sequence ID" value="PNX57913.1"/>
    <property type="molecule type" value="Genomic_DNA"/>
</dbReference>
<organism evidence="1 2">
    <name type="scientific">Trifolium pratense</name>
    <name type="common">Red clover</name>
    <dbReference type="NCBI Taxonomy" id="57577"/>
    <lineage>
        <taxon>Eukaryota</taxon>
        <taxon>Viridiplantae</taxon>
        <taxon>Streptophyta</taxon>
        <taxon>Embryophyta</taxon>
        <taxon>Tracheophyta</taxon>
        <taxon>Spermatophyta</taxon>
        <taxon>Magnoliopsida</taxon>
        <taxon>eudicotyledons</taxon>
        <taxon>Gunneridae</taxon>
        <taxon>Pentapetalae</taxon>
        <taxon>rosids</taxon>
        <taxon>fabids</taxon>
        <taxon>Fabales</taxon>
        <taxon>Fabaceae</taxon>
        <taxon>Papilionoideae</taxon>
        <taxon>50 kb inversion clade</taxon>
        <taxon>NPAAA clade</taxon>
        <taxon>Hologalegina</taxon>
        <taxon>IRL clade</taxon>
        <taxon>Trifolieae</taxon>
        <taxon>Trifolium</taxon>
    </lineage>
</organism>
<proteinExistence type="predicted"/>
<comment type="caution">
    <text evidence="1">The sequence shown here is derived from an EMBL/GenBank/DDBJ whole genome shotgun (WGS) entry which is preliminary data.</text>
</comment>
<evidence type="ECO:0000313" key="1">
    <source>
        <dbReference type="EMBL" id="PNX57913.1"/>
    </source>
</evidence>
<name>A0A2K3JV34_TRIPR</name>
<gene>
    <name evidence="1" type="ORF">L195_g058930</name>
</gene>
<evidence type="ECO:0000313" key="2">
    <source>
        <dbReference type="Proteomes" id="UP000236291"/>
    </source>
</evidence>
<dbReference type="AlphaFoldDB" id="A0A2K3JV34"/>